<dbReference type="Gene3D" id="3.40.50.10240">
    <property type="entry name" value="Thiamin pyrophosphokinase, catalytic domain"/>
    <property type="match status" value="1"/>
</dbReference>
<dbReference type="GO" id="GO:0006772">
    <property type="term" value="P:thiamine metabolic process"/>
    <property type="evidence" value="ECO:0007669"/>
    <property type="project" value="UniProtKB-UniRule"/>
</dbReference>
<keyword evidence="4" id="KW-0067">ATP-binding</keyword>
<dbReference type="InterPro" id="IPR007371">
    <property type="entry name" value="TPK_catalytic"/>
</dbReference>
<dbReference type="GO" id="GO:0030975">
    <property type="term" value="F:thiamine binding"/>
    <property type="evidence" value="ECO:0007669"/>
    <property type="project" value="InterPro"/>
</dbReference>
<gene>
    <name evidence="7" type="primary">thiN</name>
    <name evidence="7" type="ORF">EUAN_12140</name>
</gene>
<dbReference type="AlphaFoldDB" id="A0A1S1VAA3"/>
<dbReference type="STRING" id="39480.EUAN_12140"/>
<feature type="domain" description="Thiamin pyrophosphokinase thiamin-binding" evidence="6">
    <location>
        <begin position="139"/>
        <end position="205"/>
    </location>
</feature>
<dbReference type="InterPro" id="IPR036371">
    <property type="entry name" value="TPK_B1-bd_sf"/>
</dbReference>
<dbReference type="GO" id="GO:0005524">
    <property type="term" value="F:ATP binding"/>
    <property type="evidence" value="ECO:0007669"/>
    <property type="project" value="UniProtKB-KW"/>
</dbReference>
<evidence type="ECO:0000256" key="3">
    <source>
        <dbReference type="ARBA" id="ARBA00022777"/>
    </source>
</evidence>
<dbReference type="SUPFAM" id="SSF63999">
    <property type="entry name" value="Thiamin pyrophosphokinase, catalytic domain"/>
    <property type="match status" value="1"/>
</dbReference>
<organism evidence="7 8">
    <name type="scientific">Andreesenia angusta</name>
    <dbReference type="NCBI Taxonomy" id="39480"/>
    <lineage>
        <taxon>Bacteria</taxon>
        <taxon>Bacillati</taxon>
        <taxon>Bacillota</taxon>
        <taxon>Tissierellia</taxon>
        <taxon>Tissierellales</taxon>
        <taxon>Gottschalkiaceae</taxon>
        <taxon>Andreesenia</taxon>
    </lineage>
</organism>
<keyword evidence="1 7" id="KW-0808">Transferase</keyword>
<protein>
    <recommendedName>
        <fullName evidence="5">Thiamine diphosphokinase</fullName>
        <ecNumber evidence="5">2.7.6.2</ecNumber>
    </recommendedName>
</protein>
<dbReference type="InterPro" id="IPR006282">
    <property type="entry name" value="Thi_PPkinase"/>
</dbReference>
<evidence type="ECO:0000256" key="2">
    <source>
        <dbReference type="ARBA" id="ARBA00022741"/>
    </source>
</evidence>
<dbReference type="InterPro" id="IPR053149">
    <property type="entry name" value="TPK"/>
</dbReference>
<dbReference type="NCBIfam" id="TIGR01378">
    <property type="entry name" value="thi_PPkinase"/>
    <property type="match status" value="1"/>
</dbReference>
<dbReference type="InterPro" id="IPR036759">
    <property type="entry name" value="TPK_catalytic_sf"/>
</dbReference>
<keyword evidence="2" id="KW-0547">Nucleotide-binding</keyword>
<dbReference type="Pfam" id="PF04265">
    <property type="entry name" value="TPK_B1_binding"/>
    <property type="match status" value="1"/>
</dbReference>
<dbReference type="OrthoDB" id="9804377at2"/>
<dbReference type="PANTHER" id="PTHR41299">
    <property type="entry name" value="THIAMINE PYROPHOSPHOKINASE"/>
    <property type="match status" value="1"/>
</dbReference>
<accession>A0A1S1VAA3</accession>
<evidence type="ECO:0000256" key="5">
    <source>
        <dbReference type="NCBIfam" id="TIGR01378"/>
    </source>
</evidence>
<keyword evidence="3 7" id="KW-0418">Kinase</keyword>
<dbReference type="SUPFAM" id="SSF63862">
    <property type="entry name" value="Thiamin pyrophosphokinase, substrate-binding domain"/>
    <property type="match status" value="1"/>
</dbReference>
<evidence type="ECO:0000313" key="8">
    <source>
        <dbReference type="Proteomes" id="UP000180254"/>
    </source>
</evidence>
<sequence>MRYILISNGDFAAETAGKIDWNESVKICVDGGARHFKELGIDPDMIIGDLDSADRDTVDYFRDRGVEVLRHPSKKDKTDTEIAVEYALENGASEILLLGSTGSRVDHMMGNINLLHRLKAQNISAKMVDAENEISIISGEYELEMDENYKYISLIPYGGEVKAVTLRGFEYELTERDFTVSDTLGISNEIASGRAHISIGSGEMMLIKSR</sequence>
<evidence type="ECO:0000313" key="7">
    <source>
        <dbReference type="EMBL" id="OHW62649.1"/>
    </source>
</evidence>
<comment type="caution">
    <text evidence="7">The sequence shown here is derived from an EMBL/GenBank/DDBJ whole genome shotgun (WGS) entry which is preliminary data.</text>
</comment>
<evidence type="ECO:0000259" key="6">
    <source>
        <dbReference type="SMART" id="SM00983"/>
    </source>
</evidence>
<evidence type="ECO:0000256" key="4">
    <source>
        <dbReference type="ARBA" id="ARBA00022840"/>
    </source>
</evidence>
<name>A0A1S1VAA3_9FIRM</name>
<keyword evidence="8" id="KW-1185">Reference proteome</keyword>
<dbReference type="GO" id="GO:0009229">
    <property type="term" value="P:thiamine diphosphate biosynthetic process"/>
    <property type="evidence" value="ECO:0007669"/>
    <property type="project" value="InterPro"/>
</dbReference>
<dbReference type="Pfam" id="PF04263">
    <property type="entry name" value="TPK_catalytic"/>
    <property type="match status" value="1"/>
</dbReference>
<proteinExistence type="predicted"/>
<dbReference type="Proteomes" id="UP000180254">
    <property type="component" value="Unassembled WGS sequence"/>
</dbReference>
<dbReference type="EC" id="2.7.6.2" evidence="5"/>
<evidence type="ECO:0000256" key="1">
    <source>
        <dbReference type="ARBA" id="ARBA00022679"/>
    </source>
</evidence>
<reference evidence="7 8" key="1">
    <citation type="submission" date="2016-09" db="EMBL/GenBank/DDBJ databases">
        <title>Genome sequence of Eubacterium angustum.</title>
        <authorList>
            <person name="Poehlein A."/>
            <person name="Daniel R."/>
        </authorList>
    </citation>
    <scope>NUCLEOTIDE SEQUENCE [LARGE SCALE GENOMIC DNA]</scope>
    <source>
        <strain evidence="7 8">DSM 1989</strain>
    </source>
</reference>
<dbReference type="EMBL" id="MKIE01000003">
    <property type="protein sequence ID" value="OHW62649.1"/>
    <property type="molecule type" value="Genomic_DNA"/>
</dbReference>
<dbReference type="GO" id="GO:0004788">
    <property type="term" value="F:thiamine diphosphokinase activity"/>
    <property type="evidence" value="ECO:0007669"/>
    <property type="project" value="UniProtKB-UniRule"/>
</dbReference>
<dbReference type="PANTHER" id="PTHR41299:SF1">
    <property type="entry name" value="THIAMINE PYROPHOSPHOKINASE"/>
    <property type="match status" value="1"/>
</dbReference>
<dbReference type="GO" id="GO:0016301">
    <property type="term" value="F:kinase activity"/>
    <property type="evidence" value="ECO:0007669"/>
    <property type="project" value="UniProtKB-KW"/>
</dbReference>
<dbReference type="SMART" id="SM00983">
    <property type="entry name" value="TPK_B1_binding"/>
    <property type="match status" value="1"/>
</dbReference>
<dbReference type="CDD" id="cd07995">
    <property type="entry name" value="TPK"/>
    <property type="match status" value="1"/>
</dbReference>
<dbReference type="InterPro" id="IPR007373">
    <property type="entry name" value="Thiamin_PyroPKinase_B1-bd"/>
</dbReference>
<dbReference type="RefSeq" id="WP_071062688.1">
    <property type="nucleotide sequence ID" value="NZ_MKIE01000003.1"/>
</dbReference>